<dbReference type="VEuPathDB" id="TrichDB:TRFO_12823"/>
<keyword evidence="1" id="KW-0175">Coiled coil</keyword>
<evidence type="ECO:0000256" key="1">
    <source>
        <dbReference type="SAM" id="Coils"/>
    </source>
</evidence>
<proteinExistence type="predicted"/>
<feature type="coiled-coil region" evidence="1">
    <location>
        <begin position="477"/>
        <end position="504"/>
    </location>
</feature>
<reference evidence="2" key="1">
    <citation type="submission" date="2016-10" db="EMBL/GenBank/DDBJ databases">
        <authorList>
            <person name="Benchimol M."/>
            <person name="Almeida L.G."/>
            <person name="Vasconcelos A.T."/>
            <person name="Perreira-Neves A."/>
            <person name="Rosa I.A."/>
            <person name="Tasca T."/>
            <person name="Bogo M.R."/>
            <person name="de Souza W."/>
        </authorList>
    </citation>
    <scope>NUCLEOTIDE SEQUENCE [LARGE SCALE GENOMIC DNA]</scope>
    <source>
        <strain evidence="2">K</strain>
    </source>
</reference>
<feature type="coiled-coil region" evidence="1">
    <location>
        <begin position="55"/>
        <end position="128"/>
    </location>
</feature>
<protein>
    <submittedName>
        <fullName evidence="2">Uncharacterized protein</fullName>
    </submittedName>
</protein>
<organism evidence="2 3">
    <name type="scientific">Tritrichomonas foetus</name>
    <dbReference type="NCBI Taxonomy" id="1144522"/>
    <lineage>
        <taxon>Eukaryota</taxon>
        <taxon>Metamonada</taxon>
        <taxon>Parabasalia</taxon>
        <taxon>Tritrichomonadida</taxon>
        <taxon>Tritrichomonadidae</taxon>
        <taxon>Tritrichomonas</taxon>
    </lineage>
</organism>
<evidence type="ECO:0000313" key="2">
    <source>
        <dbReference type="EMBL" id="OHT16938.1"/>
    </source>
</evidence>
<dbReference type="GeneID" id="94831576"/>
<gene>
    <name evidence="2" type="ORF">TRFO_12823</name>
</gene>
<dbReference type="EMBL" id="MLAK01000057">
    <property type="protein sequence ID" value="OHT16938.1"/>
    <property type="molecule type" value="Genomic_DNA"/>
</dbReference>
<dbReference type="AlphaFoldDB" id="A0A1J4L0K8"/>
<dbReference type="RefSeq" id="XP_068370074.1">
    <property type="nucleotide sequence ID" value="XM_068496872.1"/>
</dbReference>
<name>A0A1J4L0K8_9EUKA</name>
<feature type="coiled-coil region" evidence="1">
    <location>
        <begin position="240"/>
        <end position="288"/>
    </location>
</feature>
<evidence type="ECO:0000313" key="3">
    <source>
        <dbReference type="Proteomes" id="UP000179807"/>
    </source>
</evidence>
<accession>A0A1J4L0K8</accession>
<comment type="caution">
    <text evidence="2">The sequence shown here is derived from an EMBL/GenBank/DDBJ whole genome shotgun (WGS) entry which is preliminary data.</text>
</comment>
<dbReference type="Proteomes" id="UP000179807">
    <property type="component" value="Unassembled WGS sequence"/>
</dbReference>
<sequence length="562" mass="67288">MSSFTEDKPFFDDDYLASTINGLSVREIELNSKKKNLQLMNQKFTDRKDQLFSYVNELEKHKKVFVEKLNEFNEEHQRKMMEIDNEIEVEEIKLKGKENELNQIVNRIKTLTLSFQKLNERVNKLDKEDSCMNKQLKLFQQDINKSEQIDYQSEMARKRSLQINKLIDSISITINGFESRILQHELRLSDLKMKLNSCFEKQTLITEERIEKTSKNEFDFIFIRNRLNDMKVVSNIPDNVIQIESNIKQLIQKIDQTDNQTRKTKDRIQELEEDLSEKMEETEKIVNLADKPKNSSQRLISKRNKKENIFWNKLNENRTKKNKIKKELLYYEKLLHNYVLEKAKIEQEYRKIKQHLMIENNIRKEIILQEKKLLTKNEHERKEEKNNAEKYVIILDTLLRKIELETLRTPKETSLSSKENSSFCNNGENYKYFYNDDFSDEKPTYQNGKLDEITNEKFKIDQSLKYLQKITTLLQNNNDLQQKIQARSAKIELLKQNIREKNKQANHSHVKNNIPADNVSRIEMLDFFKVMIEKEKLEWLRGYSPYTVNSRLTVWDGLISRI</sequence>
<keyword evidence="3" id="KW-1185">Reference proteome</keyword>